<gene>
    <name evidence="1" type="ORF">OTU49_010802</name>
</gene>
<dbReference type="AlphaFoldDB" id="A0AAW0W7H7"/>
<protein>
    <recommendedName>
        <fullName evidence="3">Peroxisomal membrane protein PEX16</fullName>
    </recommendedName>
</protein>
<comment type="caution">
    <text evidence="1">The sequence shown here is derived from an EMBL/GenBank/DDBJ whole genome shotgun (WGS) entry which is preliminary data.</text>
</comment>
<organism evidence="1 2">
    <name type="scientific">Cherax quadricarinatus</name>
    <name type="common">Australian red claw crayfish</name>
    <dbReference type="NCBI Taxonomy" id="27406"/>
    <lineage>
        <taxon>Eukaryota</taxon>
        <taxon>Metazoa</taxon>
        <taxon>Ecdysozoa</taxon>
        <taxon>Arthropoda</taxon>
        <taxon>Crustacea</taxon>
        <taxon>Multicrustacea</taxon>
        <taxon>Malacostraca</taxon>
        <taxon>Eumalacostraca</taxon>
        <taxon>Eucarida</taxon>
        <taxon>Decapoda</taxon>
        <taxon>Pleocyemata</taxon>
        <taxon>Astacidea</taxon>
        <taxon>Parastacoidea</taxon>
        <taxon>Parastacidae</taxon>
        <taxon>Cherax</taxon>
    </lineage>
</organism>
<keyword evidence="2" id="KW-1185">Reference proteome</keyword>
<evidence type="ECO:0000313" key="2">
    <source>
        <dbReference type="Proteomes" id="UP001445076"/>
    </source>
</evidence>
<dbReference type="Proteomes" id="UP001445076">
    <property type="component" value="Unassembled WGS sequence"/>
</dbReference>
<accession>A0AAW0W7H7</accession>
<evidence type="ECO:0008006" key="3">
    <source>
        <dbReference type="Google" id="ProtNLM"/>
    </source>
</evidence>
<name>A0AAW0W7H7_CHEQU</name>
<dbReference type="EMBL" id="JARKIK010000083">
    <property type="protein sequence ID" value="KAK8725297.1"/>
    <property type="molecule type" value="Genomic_DNA"/>
</dbReference>
<reference evidence="1 2" key="1">
    <citation type="journal article" date="2024" name="BMC Genomics">
        <title>Genome assembly of redclaw crayfish (Cherax quadricarinatus) provides insights into its immune adaptation and hypoxia tolerance.</title>
        <authorList>
            <person name="Liu Z."/>
            <person name="Zheng J."/>
            <person name="Li H."/>
            <person name="Fang K."/>
            <person name="Wang S."/>
            <person name="He J."/>
            <person name="Zhou D."/>
            <person name="Weng S."/>
            <person name="Chi M."/>
            <person name="Gu Z."/>
            <person name="He J."/>
            <person name="Li F."/>
            <person name="Wang M."/>
        </authorList>
    </citation>
    <scope>NUCLEOTIDE SEQUENCE [LARGE SCALE GENOMIC DNA]</scope>
    <source>
        <strain evidence="1">ZL_2023a</strain>
    </source>
</reference>
<evidence type="ECO:0000313" key="1">
    <source>
        <dbReference type="EMBL" id="KAK8725297.1"/>
    </source>
</evidence>
<proteinExistence type="predicted"/>
<sequence>MAVMQGEITLPSHEAMDTMFSELHRRRRLGYKDEHFHRFGLGRALNYVNDLSALADIPSHKPFKQIILRIVLIRLLFSYTEFKKYQYRVGSDEKVTEILDGQVVNTWRDLVWLVSKRMSRLLYQDFFGVLNVIAVMLTSKMKSYFV</sequence>